<name>A0A518E096_9BACT</name>
<sequence>MATSAEIVAIGQAVAACARAAKSLNAITDQTLSRNTVESFDWAAADADEANAALSAAGVSYSSAEVSNAIGSLAAFQTYWGTHGGNFEKLTDPIV</sequence>
<dbReference type="AlphaFoldDB" id="A0A518E096"/>
<organism evidence="1 2">
    <name type="scientific">Lignipirellula cremea</name>
    <dbReference type="NCBI Taxonomy" id="2528010"/>
    <lineage>
        <taxon>Bacteria</taxon>
        <taxon>Pseudomonadati</taxon>
        <taxon>Planctomycetota</taxon>
        <taxon>Planctomycetia</taxon>
        <taxon>Pirellulales</taxon>
        <taxon>Pirellulaceae</taxon>
        <taxon>Lignipirellula</taxon>
    </lineage>
</organism>
<dbReference type="KEGG" id="lcre:Pla8534_53620"/>
<protein>
    <submittedName>
        <fullName evidence="1">Uncharacterized protein</fullName>
    </submittedName>
</protein>
<gene>
    <name evidence="1" type="ORF">Pla8534_53620</name>
</gene>
<dbReference type="EMBL" id="CP036433">
    <property type="protein sequence ID" value="QDU97514.1"/>
    <property type="molecule type" value="Genomic_DNA"/>
</dbReference>
<dbReference type="RefSeq" id="WP_145056283.1">
    <property type="nucleotide sequence ID" value="NZ_CP036433.1"/>
</dbReference>
<reference evidence="1 2" key="1">
    <citation type="submission" date="2019-02" db="EMBL/GenBank/DDBJ databases">
        <title>Deep-cultivation of Planctomycetes and their phenomic and genomic characterization uncovers novel biology.</title>
        <authorList>
            <person name="Wiegand S."/>
            <person name="Jogler M."/>
            <person name="Boedeker C."/>
            <person name="Pinto D."/>
            <person name="Vollmers J."/>
            <person name="Rivas-Marin E."/>
            <person name="Kohn T."/>
            <person name="Peeters S.H."/>
            <person name="Heuer A."/>
            <person name="Rast P."/>
            <person name="Oberbeckmann S."/>
            <person name="Bunk B."/>
            <person name="Jeske O."/>
            <person name="Meyerdierks A."/>
            <person name="Storesund J.E."/>
            <person name="Kallscheuer N."/>
            <person name="Luecker S."/>
            <person name="Lage O.M."/>
            <person name="Pohl T."/>
            <person name="Merkel B.J."/>
            <person name="Hornburger P."/>
            <person name="Mueller R.-W."/>
            <person name="Bruemmer F."/>
            <person name="Labrenz M."/>
            <person name="Spormann A.M."/>
            <person name="Op den Camp H."/>
            <person name="Overmann J."/>
            <person name="Amann R."/>
            <person name="Jetten M.S.M."/>
            <person name="Mascher T."/>
            <person name="Medema M.H."/>
            <person name="Devos D.P."/>
            <person name="Kaster A.-K."/>
            <person name="Ovreas L."/>
            <person name="Rohde M."/>
            <person name="Galperin M.Y."/>
            <person name="Jogler C."/>
        </authorList>
    </citation>
    <scope>NUCLEOTIDE SEQUENCE [LARGE SCALE GENOMIC DNA]</scope>
    <source>
        <strain evidence="1 2">Pla85_3_4</strain>
    </source>
</reference>
<keyword evidence="2" id="KW-1185">Reference proteome</keyword>
<proteinExistence type="predicted"/>
<dbReference type="Proteomes" id="UP000317648">
    <property type="component" value="Chromosome"/>
</dbReference>
<evidence type="ECO:0000313" key="1">
    <source>
        <dbReference type="EMBL" id="QDU97514.1"/>
    </source>
</evidence>
<accession>A0A518E096</accession>
<evidence type="ECO:0000313" key="2">
    <source>
        <dbReference type="Proteomes" id="UP000317648"/>
    </source>
</evidence>